<evidence type="ECO:0000313" key="3">
    <source>
        <dbReference type="Proteomes" id="UP001596142"/>
    </source>
</evidence>
<dbReference type="RefSeq" id="WP_385941074.1">
    <property type="nucleotide sequence ID" value="NZ_JBHSOZ010000005.1"/>
</dbReference>
<dbReference type="Proteomes" id="UP001596142">
    <property type="component" value="Unassembled WGS sequence"/>
</dbReference>
<keyword evidence="1" id="KW-0812">Transmembrane</keyword>
<organism evidence="2 3">
    <name type="scientific">Thalassorhabdus alkalitolerans</name>
    <dbReference type="NCBI Taxonomy" id="2282697"/>
    <lineage>
        <taxon>Bacteria</taxon>
        <taxon>Bacillati</taxon>
        <taxon>Bacillota</taxon>
        <taxon>Bacilli</taxon>
        <taxon>Bacillales</taxon>
        <taxon>Bacillaceae</taxon>
        <taxon>Thalassorhabdus</taxon>
    </lineage>
</organism>
<dbReference type="EMBL" id="JBHSOZ010000005">
    <property type="protein sequence ID" value="MFC5713351.1"/>
    <property type="molecule type" value="Genomic_DNA"/>
</dbReference>
<evidence type="ECO:0000313" key="2">
    <source>
        <dbReference type="EMBL" id="MFC5713351.1"/>
    </source>
</evidence>
<feature type="transmembrane region" description="Helical" evidence="1">
    <location>
        <begin position="6"/>
        <end position="23"/>
    </location>
</feature>
<sequence length="110" mass="12814">MPAVLFFSLLLGGVIVHHLLLFGNEKMMMKETGSSFLLDRMIIEGERDWWEEWDPKQKVVQKTITYPAGSITYESTELTSSLVHVRWVAKTDSGQERQHYIFYHLPDTEP</sequence>
<keyword evidence="1" id="KW-1133">Transmembrane helix</keyword>
<name>A0ABW0YPI8_9BACI</name>
<reference evidence="3" key="1">
    <citation type="journal article" date="2019" name="Int. J. Syst. Evol. Microbiol.">
        <title>The Global Catalogue of Microorganisms (GCM) 10K type strain sequencing project: providing services to taxonomists for standard genome sequencing and annotation.</title>
        <authorList>
            <consortium name="The Broad Institute Genomics Platform"/>
            <consortium name="The Broad Institute Genome Sequencing Center for Infectious Disease"/>
            <person name="Wu L."/>
            <person name="Ma J."/>
        </authorList>
    </citation>
    <scope>NUCLEOTIDE SEQUENCE [LARGE SCALE GENOMIC DNA]</scope>
    <source>
        <strain evidence="3">CECT 7184</strain>
    </source>
</reference>
<keyword evidence="3" id="KW-1185">Reference proteome</keyword>
<proteinExistence type="predicted"/>
<keyword evidence="1" id="KW-0472">Membrane</keyword>
<dbReference type="Pfam" id="PF14173">
    <property type="entry name" value="ComGG"/>
    <property type="match status" value="1"/>
</dbReference>
<protein>
    <submittedName>
        <fullName evidence="2">Competence type IV pilus minor pilin ComGG</fullName>
    </submittedName>
</protein>
<evidence type="ECO:0000256" key="1">
    <source>
        <dbReference type="SAM" id="Phobius"/>
    </source>
</evidence>
<dbReference type="InterPro" id="IPR020372">
    <property type="entry name" value="Competence_ComGG"/>
</dbReference>
<accession>A0ABW0YPI8</accession>
<gene>
    <name evidence="2" type="primary">comGG</name>
    <name evidence="2" type="ORF">ACFPU1_11185</name>
</gene>
<comment type="caution">
    <text evidence="2">The sequence shown here is derived from an EMBL/GenBank/DDBJ whole genome shotgun (WGS) entry which is preliminary data.</text>
</comment>